<keyword evidence="4" id="KW-0560">Oxidoreductase</keyword>
<dbReference type="Pfam" id="PF00848">
    <property type="entry name" value="Ring_hydroxyl_A"/>
    <property type="match status" value="1"/>
</dbReference>
<dbReference type="Pfam" id="PF00355">
    <property type="entry name" value="Rieske"/>
    <property type="match status" value="1"/>
</dbReference>
<protein>
    <recommendedName>
        <fullName evidence="8">Rieske domain-containing protein</fullName>
    </recommendedName>
</protein>
<dbReference type="InterPro" id="IPR036922">
    <property type="entry name" value="Rieske_2Fe-2S_sf"/>
</dbReference>
<dbReference type="GO" id="GO:0005506">
    <property type="term" value="F:iron ion binding"/>
    <property type="evidence" value="ECO:0007669"/>
    <property type="project" value="InterPro"/>
</dbReference>
<evidence type="ECO:0000259" key="8">
    <source>
        <dbReference type="PROSITE" id="PS51296"/>
    </source>
</evidence>
<evidence type="ECO:0000256" key="6">
    <source>
        <dbReference type="ARBA" id="ARBA00023014"/>
    </source>
</evidence>
<sequence>PDVYFSQEWYDREIETIFRKRWLVATREEEIPNPGDYVRLDIVGEPLLIVRDDEGQVRALSASCRHRGSELMTGHGNCRKIVCPYHAWAYSLEGKLLAAPSMKDARGFEKSDHNLPSVRAETWGGFVFINLDPDAVSLMESLGGLVDRLASYRFEEMKVTKKWENRFNANWKIWVENSREGYHVPTVHRGSLDTFYPGAVRTVFQAEGEPMVYAINSSDNENGLYVPRNHTLPFVDGLSTQDNESTHFIIHYPHLLLNVPPDRITFHQYFPEGPEWTRIVSWCCFPQSTIDLPEFETEVEEKYYPSMDVFLAEDKGVCEIVHRGIGGQLAKLSRYSPTEERTVHEFSNYVLDHVLGPANSR</sequence>
<dbReference type="CDD" id="cd00680">
    <property type="entry name" value="RHO_alpha_C"/>
    <property type="match status" value="1"/>
</dbReference>
<dbReference type="PROSITE" id="PS51296">
    <property type="entry name" value="RIESKE"/>
    <property type="match status" value="1"/>
</dbReference>
<dbReference type="InterPro" id="IPR015879">
    <property type="entry name" value="Ring_hydroxy_dOase_asu_C_dom"/>
</dbReference>
<dbReference type="EMBL" id="UINC01022220">
    <property type="protein sequence ID" value="SVA91390.1"/>
    <property type="molecule type" value="Genomic_DNA"/>
</dbReference>
<accession>A0A381ZQ78</accession>
<evidence type="ECO:0000313" key="9">
    <source>
        <dbReference type="EMBL" id="SVA91390.1"/>
    </source>
</evidence>
<dbReference type="Gene3D" id="3.90.380.10">
    <property type="entry name" value="Naphthalene 1,2-dioxygenase Alpha Subunit, Chain A, domain 1"/>
    <property type="match status" value="2"/>
</dbReference>
<dbReference type="GO" id="GO:0051537">
    <property type="term" value="F:2 iron, 2 sulfur cluster binding"/>
    <property type="evidence" value="ECO:0007669"/>
    <property type="project" value="UniProtKB-KW"/>
</dbReference>
<dbReference type="SUPFAM" id="SSF50022">
    <property type="entry name" value="ISP domain"/>
    <property type="match status" value="1"/>
</dbReference>
<evidence type="ECO:0000256" key="4">
    <source>
        <dbReference type="ARBA" id="ARBA00023002"/>
    </source>
</evidence>
<proteinExistence type="predicted"/>
<dbReference type="SUPFAM" id="SSF55961">
    <property type="entry name" value="Bet v1-like"/>
    <property type="match status" value="1"/>
</dbReference>
<evidence type="ECO:0000256" key="2">
    <source>
        <dbReference type="ARBA" id="ARBA00022714"/>
    </source>
</evidence>
<keyword evidence="3" id="KW-0479">Metal-binding</keyword>
<dbReference type="InterPro" id="IPR001663">
    <property type="entry name" value="Rng_hydr_dOase-A"/>
</dbReference>
<organism evidence="9">
    <name type="scientific">marine metagenome</name>
    <dbReference type="NCBI Taxonomy" id="408172"/>
    <lineage>
        <taxon>unclassified sequences</taxon>
        <taxon>metagenomes</taxon>
        <taxon>ecological metagenomes</taxon>
    </lineage>
</organism>
<dbReference type="PANTHER" id="PTHR43756">
    <property type="entry name" value="CHOLINE MONOOXYGENASE, CHLOROPLASTIC"/>
    <property type="match status" value="1"/>
</dbReference>
<dbReference type="PRINTS" id="PR00090">
    <property type="entry name" value="RNGDIOXGNASE"/>
</dbReference>
<dbReference type="PROSITE" id="PS00570">
    <property type="entry name" value="RING_HYDROXYL_ALPHA"/>
    <property type="match status" value="1"/>
</dbReference>
<comment type="cofactor">
    <cofactor evidence="1">
        <name>Fe cation</name>
        <dbReference type="ChEBI" id="CHEBI:24875"/>
    </cofactor>
</comment>
<name>A0A381ZQ78_9ZZZZ</name>
<dbReference type="Gene3D" id="2.102.10.10">
    <property type="entry name" value="Rieske [2Fe-2S] iron-sulphur domain"/>
    <property type="match status" value="1"/>
</dbReference>
<evidence type="ECO:0000256" key="5">
    <source>
        <dbReference type="ARBA" id="ARBA00023004"/>
    </source>
</evidence>
<keyword evidence="2" id="KW-0001">2Fe-2S</keyword>
<feature type="domain" description="Rieske" evidence="8">
    <location>
        <begin position="22"/>
        <end position="129"/>
    </location>
</feature>
<keyword evidence="7" id="KW-0520">NAD</keyword>
<dbReference type="AlphaFoldDB" id="A0A381ZQ78"/>
<gene>
    <name evidence="9" type="ORF">METZ01_LOCUS144244</name>
</gene>
<reference evidence="9" key="1">
    <citation type="submission" date="2018-05" db="EMBL/GenBank/DDBJ databases">
        <authorList>
            <person name="Lanie J.A."/>
            <person name="Ng W.-L."/>
            <person name="Kazmierczak K.M."/>
            <person name="Andrzejewski T.M."/>
            <person name="Davidsen T.M."/>
            <person name="Wayne K.J."/>
            <person name="Tettelin H."/>
            <person name="Glass J.I."/>
            <person name="Rusch D."/>
            <person name="Podicherti R."/>
            <person name="Tsui H.-C.T."/>
            <person name="Winkler M.E."/>
        </authorList>
    </citation>
    <scope>NUCLEOTIDE SEQUENCE</scope>
</reference>
<evidence type="ECO:0000256" key="3">
    <source>
        <dbReference type="ARBA" id="ARBA00022723"/>
    </source>
</evidence>
<feature type="non-terminal residue" evidence="9">
    <location>
        <position position="1"/>
    </location>
</feature>
<dbReference type="CDD" id="cd03469">
    <property type="entry name" value="Rieske_RO_Alpha_N"/>
    <property type="match status" value="1"/>
</dbReference>
<evidence type="ECO:0000256" key="1">
    <source>
        <dbReference type="ARBA" id="ARBA00001962"/>
    </source>
</evidence>
<keyword evidence="5" id="KW-0408">Iron</keyword>
<evidence type="ECO:0000256" key="7">
    <source>
        <dbReference type="ARBA" id="ARBA00023027"/>
    </source>
</evidence>
<keyword evidence="6" id="KW-0411">Iron-sulfur</keyword>
<dbReference type="InterPro" id="IPR017941">
    <property type="entry name" value="Rieske_2Fe-2S"/>
</dbReference>
<dbReference type="GO" id="GO:0016491">
    <property type="term" value="F:oxidoreductase activity"/>
    <property type="evidence" value="ECO:0007669"/>
    <property type="project" value="UniProtKB-KW"/>
</dbReference>
<dbReference type="PANTHER" id="PTHR43756:SF5">
    <property type="entry name" value="CHOLINE MONOOXYGENASE, CHLOROPLASTIC"/>
    <property type="match status" value="1"/>
</dbReference>
<dbReference type="InterPro" id="IPR015881">
    <property type="entry name" value="ARHD_Rieske_2Fe_2S"/>
</dbReference>